<dbReference type="AlphaFoldDB" id="U6JVH2"/>
<dbReference type="EMBL" id="HG681548">
    <property type="protein sequence ID" value="CDJ28776.1"/>
    <property type="molecule type" value="Genomic_DNA"/>
</dbReference>
<evidence type="ECO:0000313" key="3">
    <source>
        <dbReference type="Proteomes" id="UP000030744"/>
    </source>
</evidence>
<dbReference type="OrthoDB" id="347397at2759"/>
<dbReference type="Proteomes" id="UP000030744">
    <property type="component" value="Unassembled WGS sequence"/>
</dbReference>
<organism evidence="2 3">
    <name type="scientific">Eimeria mitis</name>
    <dbReference type="NCBI Taxonomy" id="44415"/>
    <lineage>
        <taxon>Eukaryota</taxon>
        <taxon>Sar</taxon>
        <taxon>Alveolata</taxon>
        <taxon>Apicomplexa</taxon>
        <taxon>Conoidasida</taxon>
        <taxon>Coccidia</taxon>
        <taxon>Eucoccidiorida</taxon>
        <taxon>Eimeriorina</taxon>
        <taxon>Eimeriidae</taxon>
        <taxon>Eimeria</taxon>
    </lineage>
</organism>
<evidence type="ECO:0000313" key="2">
    <source>
        <dbReference type="EMBL" id="CDJ28776.1"/>
    </source>
</evidence>
<gene>
    <name evidence="2" type="ORF">EMH_0043850</name>
</gene>
<dbReference type="GeneID" id="25379103"/>
<name>U6JVH2_9EIME</name>
<protein>
    <submittedName>
        <fullName evidence="2">Uncharacterized protein</fullName>
    </submittedName>
</protein>
<dbReference type="VEuPathDB" id="ToxoDB:EMH_0043850"/>
<feature type="region of interest" description="Disordered" evidence="1">
    <location>
        <begin position="45"/>
        <end position="77"/>
    </location>
</feature>
<keyword evidence="3" id="KW-1185">Reference proteome</keyword>
<dbReference type="RefSeq" id="XP_013351350.1">
    <property type="nucleotide sequence ID" value="XM_013495896.1"/>
</dbReference>
<evidence type="ECO:0000256" key="1">
    <source>
        <dbReference type="SAM" id="MobiDB-lite"/>
    </source>
</evidence>
<feature type="compositionally biased region" description="Polar residues" evidence="1">
    <location>
        <begin position="54"/>
        <end position="65"/>
    </location>
</feature>
<sequence>MSLPAEGKPQVQLICERLIDKFASRLEKDKTLDIPLETREEFLRKEGRGFGLQSERSPGEETQSNRGRRVNAGDSDDEFADANLDTLGYRGQLIVLVEGQEFPFSRMDADLREI</sequence>
<accession>U6JVH2</accession>
<proteinExistence type="predicted"/>
<reference evidence="2" key="1">
    <citation type="submission" date="2013-10" db="EMBL/GenBank/DDBJ databases">
        <title>Genomic analysis of the causative agents of coccidiosis in chickens.</title>
        <authorList>
            <person name="Reid A.J."/>
            <person name="Blake D."/>
            <person name="Billington K."/>
            <person name="Browne H."/>
            <person name="Dunn M."/>
            <person name="Hung S."/>
            <person name="Kawahara F."/>
            <person name="Miranda-Saavedra D."/>
            <person name="Mourier T."/>
            <person name="Nagra H."/>
            <person name="Otto T.D."/>
            <person name="Rawlings N."/>
            <person name="Sanchez A."/>
            <person name="Sanders M."/>
            <person name="Subramaniam C."/>
            <person name="Tay Y."/>
            <person name="Dear P."/>
            <person name="Doerig C."/>
            <person name="Gruber A."/>
            <person name="Parkinson J."/>
            <person name="Shirley M."/>
            <person name="Wan K.L."/>
            <person name="Berriman M."/>
            <person name="Tomley F."/>
            <person name="Pain A."/>
        </authorList>
    </citation>
    <scope>NUCLEOTIDE SEQUENCE [LARGE SCALE GENOMIC DNA]</scope>
    <source>
        <strain evidence="2">Houghton</strain>
    </source>
</reference>
<reference evidence="2" key="2">
    <citation type="submission" date="2013-10" db="EMBL/GenBank/DDBJ databases">
        <authorList>
            <person name="Aslett M."/>
        </authorList>
    </citation>
    <scope>NUCLEOTIDE SEQUENCE [LARGE SCALE GENOMIC DNA]</scope>
    <source>
        <strain evidence="2">Houghton</strain>
    </source>
</reference>